<evidence type="ECO:0000313" key="2">
    <source>
        <dbReference type="Proteomes" id="UP001500121"/>
    </source>
</evidence>
<dbReference type="RefSeq" id="WP_345480320.1">
    <property type="nucleotide sequence ID" value="NZ_BAABLP010000002.1"/>
</dbReference>
<gene>
    <name evidence="1" type="ORF">GCM10025783_13830</name>
</gene>
<evidence type="ECO:0000313" key="1">
    <source>
        <dbReference type="EMBL" id="GAA4743483.1"/>
    </source>
</evidence>
<dbReference type="EMBL" id="BAABLP010000002">
    <property type="protein sequence ID" value="GAA4743483.1"/>
    <property type="molecule type" value="Genomic_DNA"/>
</dbReference>
<dbReference type="Proteomes" id="UP001500121">
    <property type="component" value="Unassembled WGS sequence"/>
</dbReference>
<dbReference type="SUPFAM" id="SSF54909">
    <property type="entry name" value="Dimeric alpha+beta barrel"/>
    <property type="match status" value="1"/>
</dbReference>
<proteinExistence type="predicted"/>
<name>A0ABP8Z152_9MICO</name>
<reference evidence="2" key="1">
    <citation type="journal article" date="2019" name="Int. J. Syst. Evol. Microbiol.">
        <title>The Global Catalogue of Microorganisms (GCM) 10K type strain sequencing project: providing services to taxonomists for standard genome sequencing and annotation.</title>
        <authorList>
            <consortium name="The Broad Institute Genomics Platform"/>
            <consortium name="The Broad Institute Genome Sequencing Center for Infectious Disease"/>
            <person name="Wu L."/>
            <person name="Ma J."/>
        </authorList>
    </citation>
    <scope>NUCLEOTIDE SEQUENCE [LARGE SCALE GENOMIC DNA]</scope>
    <source>
        <strain evidence="2">JCM 19015</strain>
    </source>
</reference>
<comment type="caution">
    <text evidence="1">The sequence shown here is derived from an EMBL/GenBank/DDBJ whole genome shotgun (WGS) entry which is preliminary data.</text>
</comment>
<accession>A0ABP8Z152</accession>
<organism evidence="1 2">
    <name type="scientific">Amnibacterium soli</name>
    <dbReference type="NCBI Taxonomy" id="1282736"/>
    <lineage>
        <taxon>Bacteria</taxon>
        <taxon>Bacillati</taxon>
        <taxon>Actinomycetota</taxon>
        <taxon>Actinomycetes</taxon>
        <taxon>Micrococcales</taxon>
        <taxon>Microbacteriaceae</taxon>
        <taxon>Amnibacterium</taxon>
    </lineage>
</organism>
<sequence>MTTKIELIVDDLDDNAAFDARLPDLLQKARALPGLQRLESGKVWPKEDGTPTPAFRSLTLWFDGYDEASAATSSEAGGAFFPAFFGAANGKVTGLFTDVEES</sequence>
<protein>
    <submittedName>
        <fullName evidence="1">EthD family reductase</fullName>
    </submittedName>
</protein>
<keyword evidence="2" id="KW-1185">Reference proteome</keyword>
<dbReference type="InterPro" id="IPR011008">
    <property type="entry name" value="Dimeric_a/b-barrel"/>
</dbReference>
<dbReference type="Gene3D" id="3.30.70.100">
    <property type="match status" value="1"/>
</dbReference>